<sequence>MRRAVLPAALAAALFPLLPATPAAANPPPCAYDLTLTLGGVPTTLPPLPAHCSPADAPVSAGLILNVGTHRPG</sequence>
<reference evidence="2 3" key="1">
    <citation type="submission" date="2020-08" db="EMBL/GenBank/DDBJ databases">
        <title>Genomic Encyclopedia of Type Strains, Phase IV (KMG-IV): sequencing the most valuable type-strain genomes for metagenomic binning, comparative biology and taxonomic classification.</title>
        <authorList>
            <person name="Goeker M."/>
        </authorList>
    </citation>
    <scope>NUCLEOTIDE SEQUENCE [LARGE SCALE GENOMIC DNA]</scope>
    <source>
        <strain evidence="2 3">DSM 45615</strain>
    </source>
</reference>
<accession>A0A840PB42</accession>
<keyword evidence="1" id="KW-0732">Signal</keyword>
<gene>
    <name evidence="2" type="ORF">HNP84_004817</name>
</gene>
<keyword evidence="3" id="KW-1185">Reference proteome</keyword>
<dbReference type="Proteomes" id="UP000578449">
    <property type="component" value="Unassembled WGS sequence"/>
</dbReference>
<dbReference type="RefSeq" id="WP_185052048.1">
    <property type="nucleotide sequence ID" value="NZ_BAABIX010000042.1"/>
</dbReference>
<dbReference type="AlphaFoldDB" id="A0A840PB42"/>
<evidence type="ECO:0000313" key="3">
    <source>
        <dbReference type="Proteomes" id="UP000578449"/>
    </source>
</evidence>
<name>A0A840PB42_9ACTN</name>
<evidence type="ECO:0000313" key="2">
    <source>
        <dbReference type="EMBL" id="MBB5135081.1"/>
    </source>
</evidence>
<proteinExistence type="predicted"/>
<evidence type="ECO:0000256" key="1">
    <source>
        <dbReference type="SAM" id="SignalP"/>
    </source>
</evidence>
<feature type="chain" id="PRO_5032529033" evidence="1">
    <location>
        <begin position="26"/>
        <end position="73"/>
    </location>
</feature>
<organism evidence="2 3">
    <name type="scientific">Thermocatellispora tengchongensis</name>
    <dbReference type="NCBI Taxonomy" id="1073253"/>
    <lineage>
        <taxon>Bacteria</taxon>
        <taxon>Bacillati</taxon>
        <taxon>Actinomycetota</taxon>
        <taxon>Actinomycetes</taxon>
        <taxon>Streptosporangiales</taxon>
        <taxon>Streptosporangiaceae</taxon>
        <taxon>Thermocatellispora</taxon>
    </lineage>
</organism>
<dbReference type="EMBL" id="JACHGN010000010">
    <property type="protein sequence ID" value="MBB5135081.1"/>
    <property type="molecule type" value="Genomic_DNA"/>
</dbReference>
<comment type="caution">
    <text evidence="2">The sequence shown here is derived from an EMBL/GenBank/DDBJ whole genome shotgun (WGS) entry which is preliminary data.</text>
</comment>
<feature type="signal peptide" evidence="1">
    <location>
        <begin position="1"/>
        <end position="25"/>
    </location>
</feature>
<protein>
    <submittedName>
        <fullName evidence="2">Uncharacterized protein</fullName>
    </submittedName>
</protein>